<feature type="compositionally biased region" description="Basic residues" evidence="1">
    <location>
        <begin position="101"/>
        <end position="112"/>
    </location>
</feature>
<feature type="signal peptide" evidence="2">
    <location>
        <begin position="1"/>
        <end position="23"/>
    </location>
</feature>
<protein>
    <submittedName>
        <fullName evidence="3">14506_t:CDS:1</fullName>
    </submittedName>
</protein>
<dbReference type="EMBL" id="CAJVPQ010007337">
    <property type="protein sequence ID" value="CAG8695661.1"/>
    <property type="molecule type" value="Genomic_DNA"/>
</dbReference>
<keyword evidence="2" id="KW-0732">Signal</keyword>
<reference evidence="3" key="1">
    <citation type="submission" date="2021-06" db="EMBL/GenBank/DDBJ databases">
        <authorList>
            <person name="Kallberg Y."/>
            <person name="Tangrot J."/>
            <person name="Rosling A."/>
        </authorList>
    </citation>
    <scope>NUCLEOTIDE SEQUENCE</scope>
    <source>
        <strain evidence="3">UK204</strain>
    </source>
</reference>
<feature type="chain" id="PRO_5040283675" evidence="2">
    <location>
        <begin position="24"/>
        <end position="126"/>
    </location>
</feature>
<sequence length="126" mass="14171">MYKTNIINIILILCLCAAIFTSAVPLDMTSRTSSLDSRSAKPLNYNAGWAIESIYKAKKRGILPPTLVQPESDINESSVKNRRLMTKRIIAAPEDAVLHAKRAKKQGRRSVVKKQFVDKDSKRNEK</sequence>
<keyword evidence="4" id="KW-1185">Reference proteome</keyword>
<evidence type="ECO:0000256" key="1">
    <source>
        <dbReference type="SAM" id="MobiDB-lite"/>
    </source>
</evidence>
<accession>A0A9N9HMH7</accession>
<evidence type="ECO:0000313" key="3">
    <source>
        <dbReference type="EMBL" id="CAG8695661.1"/>
    </source>
</evidence>
<comment type="caution">
    <text evidence="3">The sequence shown here is derived from an EMBL/GenBank/DDBJ whole genome shotgun (WGS) entry which is preliminary data.</text>
</comment>
<organism evidence="3 4">
    <name type="scientific">Funneliformis caledonium</name>
    <dbReference type="NCBI Taxonomy" id="1117310"/>
    <lineage>
        <taxon>Eukaryota</taxon>
        <taxon>Fungi</taxon>
        <taxon>Fungi incertae sedis</taxon>
        <taxon>Mucoromycota</taxon>
        <taxon>Glomeromycotina</taxon>
        <taxon>Glomeromycetes</taxon>
        <taxon>Glomerales</taxon>
        <taxon>Glomeraceae</taxon>
        <taxon>Funneliformis</taxon>
    </lineage>
</organism>
<evidence type="ECO:0000256" key="2">
    <source>
        <dbReference type="SAM" id="SignalP"/>
    </source>
</evidence>
<proteinExistence type="predicted"/>
<gene>
    <name evidence="3" type="ORF">FCALED_LOCUS13202</name>
</gene>
<dbReference type="AlphaFoldDB" id="A0A9N9HMH7"/>
<feature type="compositionally biased region" description="Basic and acidic residues" evidence="1">
    <location>
        <begin position="115"/>
        <end position="126"/>
    </location>
</feature>
<dbReference type="Proteomes" id="UP000789570">
    <property type="component" value="Unassembled WGS sequence"/>
</dbReference>
<feature type="region of interest" description="Disordered" evidence="1">
    <location>
        <begin position="101"/>
        <end position="126"/>
    </location>
</feature>
<name>A0A9N9HMH7_9GLOM</name>
<dbReference type="OrthoDB" id="10412545at2759"/>
<evidence type="ECO:0000313" key="4">
    <source>
        <dbReference type="Proteomes" id="UP000789570"/>
    </source>
</evidence>